<sequence>MVTGSLLLLLITGCGGSERPALVEVTGTVTLDGRPLEGAQVVLKPIKVDDPKFQRPARATTDAQGKFTPNAYGDAKGLPPGTYGVGVSKREVVGKLPDNFNTENPALTPANFRLLVPKPYESPDTSNLEIEIAPGGITPDPIALETGGAKPQVESTGKKRSANEP</sequence>
<proteinExistence type="predicted"/>
<dbReference type="InParanoid" id="A0A517SGB6"/>
<dbReference type="InterPro" id="IPR013784">
    <property type="entry name" value="Carb-bd-like_fold"/>
</dbReference>
<evidence type="ECO:0000313" key="2">
    <source>
        <dbReference type="EMBL" id="QDT55176.1"/>
    </source>
</evidence>
<keyword evidence="3" id="KW-1185">Reference proteome</keyword>
<dbReference type="AlphaFoldDB" id="A0A517SGB6"/>
<dbReference type="KEGG" id="ccos:Pan44_32180"/>
<evidence type="ECO:0000313" key="3">
    <source>
        <dbReference type="Proteomes" id="UP000315700"/>
    </source>
</evidence>
<protein>
    <recommendedName>
        <fullName evidence="4">Carboxypeptidase regulatory-like domain-containing protein</fullName>
    </recommendedName>
</protein>
<dbReference type="GO" id="GO:0030246">
    <property type="term" value="F:carbohydrate binding"/>
    <property type="evidence" value="ECO:0007669"/>
    <property type="project" value="InterPro"/>
</dbReference>
<reference evidence="2 3" key="1">
    <citation type="submission" date="2019-02" db="EMBL/GenBank/DDBJ databases">
        <title>Deep-cultivation of Planctomycetes and their phenomic and genomic characterization uncovers novel biology.</title>
        <authorList>
            <person name="Wiegand S."/>
            <person name="Jogler M."/>
            <person name="Boedeker C."/>
            <person name="Pinto D."/>
            <person name="Vollmers J."/>
            <person name="Rivas-Marin E."/>
            <person name="Kohn T."/>
            <person name="Peeters S.H."/>
            <person name="Heuer A."/>
            <person name="Rast P."/>
            <person name="Oberbeckmann S."/>
            <person name="Bunk B."/>
            <person name="Jeske O."/>
            <person name="Meyerdierks A."/>
            <person name="Storesund J.E."/>
            <person name="Kallscheuer N."/>
            <person name="Luecker S."/>
            <person name="Lage O.M."/>
            <person name="Pohl T."/>
            <person name="Merkel B.J."/>
            <person name="Hornburger P."/>
            <person name="Mueller R.-W."/>
            <person name="Bruemmer F."/>
            <person name="Labrenz M."/>
            <person name="Spormann A.M."/>
            <person name="Op den Camp H."/>
            <person name="Overmann J."/>
            <person name="Amann R."/>
            <person name="Jetten M.S.M."/>
            <person name="Mascher T."/>
            <person name="Medema M.H."/>
            <person name="Devos D.P."/>
            <person name="Kaster A.-K."/>
            <person name="Ovreas L."/>
            <person name="Rohde M."/>
            <person name="Galperin M.Y."/>
            <person name="Jogler C."/>
        </authorList>
    </citation>
    <scope>NUCLEOTIDE SEQUENCE [LARGE SCALE GENOMIC DNA]</scope>
    <source>
        <strain evidence="2 3">Pan44</strain>
    </source>
</reference>
<gene>
    <name evidence="2" type="ORF">Pan44_32180</name>
</gene>
<accession>A0A517SGB6</accession>
<organism evidence="2 3">
    <name type="scientific">Caulifigura coniformis</name>
    <dbReference type="NCBI Taxonomy" id="2527983"/>
    <lineage>
        <taxon>Bacteria</taxon>
        <taxon>Pseudomonadati</taxon>
        <taxon>Planctomycetota</taxon>
        <taxon>Planctomycetia</taxon>
        <taxon>Planctomycetales</taxon>
        <taxon>Planctomycetaceae</taxon>
        <taxon>Caulifigura</taxon>
    </lineage>
</organism>
<dbReference type="SUPFAM" id="SSF49452">
    <property type="entry name" value="Starch-binding domain-like"/>
    <property type="match status" value="1"/>
</dbReference>
<name>A0A517SGB6_9PLAN</name>
<feature type="region of interest" description="Disordered" evidence="1">
    <location>
        <begin position="57"/>
        <end position="79"/>
    </location>
</feature>
<dbReference type="Gene3D" id="2.60.40.1120">
    <property type="entry name" value="Carboxypeptidase-like, regulatory domain"/>
    <property type="match status" value="1"/>
</dbReference>
<dbReference type="Proteomes" id="UP000315700">
    <property type="component" value="Chromosome"/>
</dbReference>
<dbReference type="EMBL" id="CP036271">
    <property type="protein sequence ID" value="QDT55176.1"/>
    <property type="molecule type" value="Genomic_DNA"/>
</dbReference>
<evidence type="ECO:0000256" key="1">
    <source>
        <dbReference type="SAM" id="MobiDB-lite"/>
    </source>
</evidence>
<feature type="region of interest" description="Disordered" evidence="1">
    <location>
        <begin position="125"/>
        <end position="165"/>
    </location>
</feature>
<evidence type="ECO:0008006" key="4">
    <source>
        <dbReference type="Google" id="ProtNLM"/>
    </source>
</evidence>